<name>A0ABN7HYK9_9BURK</name>
<evidence type="ECO:0000256" key="1">
    <source>
        <dbReference type="SAM" id="MobiDB-lite"/>
    </source>
</evidence>
<keyword evidence="3" id="KW-1185">Reference proteome</keyword>
<sequence>MRASSGAEYQRGSRYTGSVRGRHRPFNYGAVQRFGRAPVPGQHAGMHATVGTERRPVHLPVHSAAETGCLSVLDFYRSLIL</sequence>
<evidence type="ECO:0000313" key="2">
    <source>
        <dbReference type="EMBL" id="CAD6541077.1"/>
    </source>
</evidence>
<comment type="caution">
    <text evidence="2">The sequence shown here is derived from an EMBL/GenBank/DDBJ whole genome shotgun (WGS) entry which is preliminary data.</text>
</comment>
<feature type="region of interest" description="Disordered" evidence="1">
    <location>
        <begin position="1"/>
        <end position="23"/>
    </location>
</feature>
<proteinExistence type="predicted"/>
<dbReference type="EMBL" id="CAJHCP010000007">
    <property type="protein sequence ID" value="CAD6541077.1"/>
    <property type="molecule type" value="Genomic_DNA"/>
</dbReference>
<dbReference type="Proteomes" id="UP000598032">
    <property type="component" value="Unassembled WGS sequence"/>
</dbReference>
<reference evidence="2 3" key="1">
    <citation type="submission" date="2020-10" db="EMBL/GenBank/DDBJ databases">
        <authorList>
            <person name="Peeters C."/>
        </authorList>
    </citation>
    <scope>NUCLEOTIDE SEQUENCE [LARGE SCALE GENOMIC DNA]</scope>
    <source>
        <strain evidence="2 3">LMG 28140</strain>
    </source>
</reference>
<evidence type="ECO:0000313" key="3">
    <source>
        <dbReference type="Proteomes" id="UP000598032"/>
    </source>
</evidence>
<gene>
    <name evidence="2" type="ORF">LMG28140_03613</name>
</gene>
<accession>A0ABN7HYK9</accession>
<protein>
    <submittedName>
        <fullName evidence="2">Uncharacterized protein</fullName>
    </submittedName>
</protein>
<organism evidence="2 3">
    <name type="scientific">Paraburkholderia metrosideri</name>
    <dbReference type="NCBI Taxonomy" id="580937"/>
    <lineage>
        <taxon>Bacteria</taxon>
        <taxon>Pseudomonadati</taxon>
        <taxon>Pseudomonadota</taxon>
        <taxon>Betaproteobacteria</taxon>
        <taxon>Burkholderiales</taxon>
        <taxon>Burkholderiaceae</taxon>
        <taxon>Paraburkholderia</taxon>
    </lineage>
</organism>